<dbReference type="RefSeq" id="WP_174625315.1">
    <property type="nucleotide sequence ID" value="NZ_CADCXN010000049.1"/>
</dbReference>
<dbReference type="Proteomes" id="UP000494216">
    <property type="component" value="Unassembled WGS sequence"/>
</dbReference>
<keyword evidence="2" id="KW-1185">Reference proteome</keyword>
<reference evidence="1 2" key="1">
    <citation type="submission" date="2020-02" db="EMBL/GenBank/DDBJ databases">
        <authorList>
            <person name="Hogendoorn C."/>
        </authorList>
    </citation>
    <scope>NUCLEOTIDE SEQUENCE [LARGE SCALE GENOMIC DNA]</scope>
    <source>
        <strain evidence="1">METHB21</strain>
    </source>
</reference>
<accession>A0A8S0WZT0</accession>
<organism evidence="1 2">
    <name type="scientific">Candidatus Methylobacter favarea</name>
    <dbReference type="NCBI Taxonomy" id="2707345"/>
    <lineage>
        <taxon>Bacteria</taxon>
        <taxon>Pseudomonadati</taxon>
        <taxon>Pseudomonadota</taxon>
        <taxon>Gammaproteobacteria</taxon>
        <taxon>Methylococcales</taxon>
        <taxon>Methylococcaceae</taxon>
        <taxon>Methylobacter</taxon>
    </lineage>
</organism>
<sequence>MGGYGSGRKFGAECTEDYQSIDIRRWQRDGYLMPGRYIDCQWSRYGEKISAINAKIKVGRIRLIYNYRRNGGEWESLDYPVRLQTTACNYGGVRYWFTCPAVGCGRRIAVLYLGGKIFACRHCYQLVYKSQRETVDDRAARRANKIRAKLNWEPGILNGNGWKPKGMHWLTYDHLVATHENYSNQLLMGITAKLGIVTDRGL</sequence>
<dbReference type="AlphaFoldDB" id="A0A8S0WZT0"/>
<evidence type="ECO:0000313" key="1">
    <source>
        <dbReference type="EMBL" id="CAA9890375.1"/>
    </source>
</evidence>
<gene>
    <name evidence="1" type="ORF">METHB2_210007</name>
</gene>
<comment type="caution">
    <text evidence="1">The sequence shown here is derived from an EMBL/GenBank/DDBJ whole genome shotgun (WGS) entry which is preliminary data.</text>
</comment>
<proteinExistence type="predicted"/>
<evidence type="ECO:0000313" key="2">
    <source>
        <dbReference type="Proteomes" id="UP000494216"/>
    </source>
</evidence>
<dbReference type="EMBL" id="CADCXN010000049">
    <property type="protein sequence ID" value="CAA9890375.1"/>
    <property type="molecule type" value="Genomic_DNA"/>
</dbReference>
<protein>
    <submittedName>
        <fullName evidence="1">Uncharacterized protein</fullName>
    </submittedName>
</protein>
<name>A0A8S0WZT0_9GAMM</name>